<dbReference type="Proteomes" id="UP000029868">
    <property type="component" value="Unassembled WGS sequence"/>
</dbReference>
<comment type="caution">
    <text evidence="1">The sequence shown here is derived from an EMBL/GenBank/DDBJ whole genome shotgun (WGS) entry which is preliminary data.</text>
</comment>
<dbReference type="OrthoDB" id="8455288at2"/>
<reference evidence="1 2" key="1">
    <citation type="submission" date="2014-08" db="EMBL/GenBank/DDBJ databases">
        <title>Genomic and Phenotypic Diversity of Colwellia psychrerythraea strains from Disparate Marine Basins.</title>
        <authorList>
            <person name="Techtmann S.M."/>
            <person name="Stelling S.C."/>
            <person name="Utturkar S.M."/>
            <person name="Alshibli N."/>
            <person name="Harris A."/>
            <person name="Brown S.D."/>
            <person name="Hazen T.C."/>
        </authorList>
    </citation>
    <scope>NUCLEOTIDE SEQUENCE [LARGE SCALE GENOMIC DNA]</scope>
    <source>
        <strain evidence="1 2">GAB14E</strain>
    </source>
</reference>
<protein>
    <submittedName>
        <fullName evidence="1">Prophage CP4-57 regulatory</fullName>
    </submittedName>
</protein>
<dbReference type="RefSeq" id="WP_033080471.1">
    <property type="nucleotide sequence ID" value="NZ_JQEC01000002.1"/>
</dbReference>
<dbReference type="AlphaFoldDB" id="A0A099L3W9"/>
<evidence type="ECO:0000313" key="1">
    <source>
        <dbReference type="EMBL" id="KGJ97634.1"/>
    </source>
</evidence>
<gene>
    <name evidence="1" type="ORF">GAB14E_1223</name>
</gene>
<accession>A0A099L3W9</accession>
<dbReference type="EMBL" id="JQEC01000002">
    <property type="protein sequence ID" value="KGJ97634.1"/>
    <property type="molecule type" value="Genomic_DNA"/>
</dbReference>
<dbReference type="InterPro" id="IPR010260">
    <property type="entry name" value="AlpA"/>
</dbReference>
<proteinExistence type="predicted"/>
<evidence type="ECO:0000313" key="2">
    <source>
        <dbReference type="Proteomes" id="UP000029868"/>
    </source>
</evidence>
<name>A0A099L3W9_COLPS</name>
<organism evidence="1 2">
    <name type="scientific">Colwellia psychrerythraea</name>
    <name type="common">Vibrio psychroerythus</name>
    <dbReference type="NCBI Taxonomy" id="28229"/>
    <lineage>
        <taxon>Bacteria</taxon>
        <taxon>Pseudomonadati</taxon>
        <taxon>Pseudomonadota</taxon>
        <taxon>Gammaproteobacteria</taxon>
        <taxon>Alteromonadales</taxon>
        <taxon>Colwelliaceae</taxon>
        <taxon>Colwellia</taxon>
    </lineage>
</organism>
<dbReference type="Pfam" id="PF05930">
    <property type="entry name" value="Phage_AlpA"/>
    <property type="match status" value="1"/>
</dbReference>
<sequence length="85" mass="9995">MTAQYTQPTSERRQELLKIAGESERLVKDEERKKITTLSRSEAWKKEREGAYPKRIRLSQNSVAWLLSDLLSFIYQQVPTNKKPD</sequence>